<reference evidence="2 3" key="1">
    <citation type="submission" date="2021-06" db="EMBL/GenBank/DDBJ databases">
        <authorList>
            <person name="Palmer J.M."/>
        </authorList>
    </citation>
    <scope>NUCLEOTIDE SEQUENCE [LARGE SCALE GENOMIC DNA]</scope>
    <source>
        <strain evidence="3">if_2019</strain>
        <tissue evidence="2">Muscle</tissue>
    </source>
</reference>
<name>A0ABV0U9R7_9TELE</name>
<feature type="region of interest" description="Disordered" evidence="1">
    <location>
        <begin position="1"/>
        <end position="128"/>
    </location>
</feature>
<gene>
    <name evidence="2" type="ORF">ILYODFUR_019967</name>
</gene>
<proteinExistence type="predicted"/>
<feature type="compositionally biased region" description="Polar residues" evidence="1">
    <location>
        <begin position="35"/>
        <end position="46"/>
    </location>
</feature>
<protein>
    <submittedName>
        <fullName evidence="2">Uncharacterized protein</fullName>
    </submittedName>
</protein>
<evidence type="ECO:0000313" key="3">
    <source>
        <dbReference type="Proteomes" id="UP001482620"/>
    </source>
</evidence>
<comment type="caution">
    <text evidence="2">The sequence shown here is derived from an EMBL/GenBank/DDBJ whole genome shotgun (WGS) entry which is preliminary data.</text>
</comment>
<feature type="compositionally biased region" description="Pro residues" evidence="1">
    <location>
        <begin position="103"/>
        <end position="114"/>
    </location>
</feature>
<organism evidence="2 3">
    <name type="scientific">Ilyodon furcidens</name>
    <name type="common">goldbreast splitfin</name>
    <dbReference type="NCBI Taxonomy" id="33524"/>
    <lineage>
        <taxon>Eukaryota</taxon>
        <taxon>Metazoa</taxon>
        <taxon>Chordata</taxon>
        <taxon>Craniata</taxon>
        <taxon>Vertebrata</taxon>
        <taxon>Euteleostomi</taxon>
        <taxon>Actinopterygii</taxon>
        <taxon>Neopterygii</taxon>
        <taxon>Teleostei</taxon>
        <taxon>Neoteleostei</taxon>
        <taxon>Acanthomorphata</taxon>
        <taxon>Ovalentaria</taxon>
        <taxon>Atherinomorphae</taxon>
        <taxon>Cyprinodontiformes</taxon>
        <taxon>Goodeidae</taxon>
        <taxon>Ilyodon</taxon>
    </lineage>
</organism>
<dbReference type="Proteomes" id="UP001482620">
    <property type="component" value="Unassembled WGS sequence"/>
</dbReference>
<feature type="compositionally biased region" description="Basic residues" evidence="1">
    <location>
        <begin position="22"/>
        <end position="34"/>
    </location>
</feature>
<evidence type="ECO:0000256" key="1">
    <source>
        <dbReference type="SAM" id="MobiDB-lite"/>
    </source>
</evidence>
<evidence type="ECO:0000313" key="2">
    <source>
        <dbReference type="EMBL" id="MEQ2240913.1"/>
    </source>
</evidence>
<keyword evidence="3" id="KW-1185">Reference proteome</keyword>
<accession>A0ABV0U9R7</accession>
<dbReference type="EMBL" id="JAHRIQ010059956">
    <property type="protein sequence ID" value="MEQ2240913.1"/>
    <property type="molecule type" value="Genomic_DNA"/>
</dbReference>
<sequence length="128" mass="13896">MTQPDKKNTGTQSQSHIPTLLRTHKNTHTRKPNVKTHNNGRCTLTCTPHKCCILLGPGTNTTEGPPTPGGPLHSGVETGRLSEHQSRLVPALPRPNRPRPKSKPPSPTPTPNDPCPHRGPQKMRDPPG</sequence>